<dbReference type="GO" id="GO:0006826">
    <property type="term" value="P:iron ion transport"/>
    <property type="evidence" value="ECO:0007669"/>
    <property type="project" value="UniProtKB-KW"/>
</dbReference>
<feature type="domain" description="ABC transporter" evidence="12">
    <location>
        <begin position="1"/>
        <end position="226"/>
    </location>
</feature>
<dbReference type="FunFam" id="3.40.50.300:FF:000134">
    <property type="entry name" value="Iron-enterobactin ABC transporter ATP-binding protein"/>
    <property type="match status" value="1"/>
</dbReference>
<evidence type="ECO:0000256" key="3">
    <source>
        <dbReference type="ARBA" id="ARBA00022448"/>
    </source>
</evidence>
<reference evidence="13 14" key="1">
    <citation type="submission" date="2018-11" db="EMBL/GenBank/DDBJ databases">
        <title>Genome sequencing of Lautropia sp. KCOM 2505 (= ChDC F240).</title>
        <authorList>
            <person name="Kook J.-K."/>
            <person name="Park S.-N."/>
            <person name="Lim Y.K."/>
        </authorList>
    </citation>
    <scope>NUCLEOTIDE SEQUENCE [LARGE SCALE GENOMIC DNA]</scope>
    <source>
        <strain evidence="13 14">KCOM 2505</strain>
    </source>
</reference>
<dbReference type="PANTHER" id="PTHR42771">
    <property type="entry name" value="IRON(3+)-HYDROXAMATE IMPORT ATP-BINDING PROTEIN FHUC"/>
    <property type="match status" value="1"/>
</dbReference>
<dbReference type="GO" id="GO:0005524">
    <property type="term" value="F:ATP binding"/>
    <property type="evidence" value="ECO:0007669"/>
    <property type="project" value="UniProtKB-KW"/>
</dbReference>
<proteinExistence type="inferred from homology"/>
<dbReference type="GO" id="GO:0005886">
    <property type="term" value="C:plasma membrane"/>
    <property type="evidence" value="ECO:0007669"/>
    <property type="project" value="UniProtKB-SubCell"/>
</dbReference>
<keyword evidence="6" id="KW-0997">Cell inner membrane</keyword>
<keyword evidence="5" id="KW-0410">Iron transport</keyword>
<comment type="caution">
    <text evidence="13">The sequence shown here is derived from an EMBL/GenBank/DDBJ whole genome shotgun (WGS) entry which is preliminary data.</text>
</comment>
<keyword evidence="14" id="KW-1185">Reference proteome</keyword>
<evidence type="ECO:0000256" key="9">
    <source>
        <dbReference type="ARBA" id="ARBA00023004"/>
    </source>
</evidence>
<dbReference type="PANTHER" id="PTHR42771:SF2">
    <property type="entry name" value="IRON(3+)-HYDROXAMATE IMPORT ATP-BINDING PROTEIN FHUC"/>
    <property type="match status" value="1"/>
</dbReference>
<keyword evidence="8 13" id="KW-0067">ATP-binding</keyword>
<dbReference type="InterPro" id="IPR017871">
    <property type="entry name" value="ABC_transporter-like_CS"/>
</dbReference>
<comment type="similarity">
    <text evidence="2">Belongs to the ABC transporter superfamily.</text>
</comment>
<keyword evidence="10" id="KW-0406">Ion transport</keyword>
<keyword evidence="3" id="KW-0813">Transport</keyword>
<evidence type="ECO:0000313" key="13">
    <source>
        <dbReference type="EMBL" id="RRN44697.1"/>
    </source>
</evidence>
<dbReference type="InterPro" id="IPR003593">
    <property type="entry name" value="AAA+_ATPase"/>
</dbReference>
<evidence type="ECO:0000256" key="10">
    <source>
        <dbReference type="ARBA" id="ARBA00023065"/>
    </source>
</evidence>
<evidence type="ECO:0000256" key="5">
    <source>
        <dbReference type="ARBA" id="ARBA00022496"/>
    </source>
</evidence>
<dbReference type="InterPro" id="IPR027417">
    <property type="entry name" value="P-loop_NTPase"/>
</dbReference>
<keyword evidence="11" id="KW-0472">Membrane</keyword>
<dbReference type="PROSITE" id="PS50893">
    <property type="entry name" value="ABC_TRANSPORTER_2"/>
    <property type="match status" value="1"/>
</dbReference>
<gene>
    <name evidence="13" type="ORF">EHV23_13835</name>
</gene>
<dbReference type="Pfam" id="PF00005">
    <property type="entry name" value="ABC_tran"/>
    <property type="match status" value="1"/>
</dbReference>
<organism evidence="13 14">
    <name type="scientific">Lautropia dentalis</name>
    <dbReference type="NCBI Taxonomy" id="2490857"/>
    <lineage>
        <taxon>Bacteria</taxon>
        <taxon>Pseudomonadati</taxon>
        <taxon>Pseudomonadota</taxon>
        <taxon>Betaproteobacteria</taxon>
        <taxon>Burkholderiales</taxon>
        <taxon>Burkholderiaceae</taxon>
        <taxon>Lautropia</taxon>
    </lineage>
</organism>
<dbReference type="Proteomes" id="UP000270261">
    <property type="component" value="Unassembled WGS sequence"/>
</dbReference>
<evidence type="ECO:0000256" key="2">
    <source>
        <dbReference type="ARBA" id="ARBA00005417"/>
    </source>
</evidence>
<evidence type="ECO:0000313" key="14">
    <source>
        <dbReference type="Proteomes" id="UP000270261"/>
    </source>
</evidence>
<evidence type="ECO:0000256" key="1">
    <source>
        <dbReference type="ARBA" id="ARBA00004202"/>
    </source>
</evidence>
<dbReference type="OrthoDB" id="5296765at2"/>
<evidence type="ECO:0000259" key="12">
    <source>
        <dbReference type="PROSITE" id="PS50893"/>
    </source>
</evidence>
<evidence type="ECO:0000256" key="11">
    <source>
        <dbReference type="ARBA" id="ARBA00023136"/>
    </source>
</evidence>
<dbReference type="SUPFAM" id="SSF52540">
    <property type="entry name" value="P-loop containing nucleoside triphosphate hydrolases"/>
    <property type="match status" value="1"/>
</dbReference>
<dbReference type="EMBL" id="RRUE01000002">
    <property type="protein sequence ID" value="RRN44697.1"/>
    <property type="molecule type" value="Genomic_DNA"/>
</dbReference>
<dbReference type="PROSITE" id="PS00211">
    <property type="entry name" value="ABC_TRANSPORTER_1"/>
    <property type="match status" value="1"/>
</dbReference>
<dbReference type="GO" id="GO:0016887">
    <property type="term" value="F:ATP hydrolysis activity"/>
    <property type="evidence" value="ECO:0007669"/>
    <property type="project" value="InterPro"/>
</dbReference>
<name>A0A3R8LNE9_9BURK</name>
<keyword evidence="7" id="KW-0547">Nucleotide-binding</keyword>
<dbReference type="InterPro" id="IPR051535">
    <property type="entry name" value="Siderophore_ABC-ATPase"/>
</dbReference>
<dbReference type="AlphaFoldDB" id="A0A3R8LNE9"/>
<dbReference type="InterPro" id="IPR003439">
    <property type="entry name" value="ABC_transporter-like_ATP-bd"/>
</dbReference>
<evidence type="ECO:0000256" key="7">
    <source>
        <dbReference type="ARBA" id="ARBA00022741"/>
    </source>
</evidence>
<accession>A0A3R8LNE9</accession>
<keyword evidence="4" id="KW-1003">Cell membrane</keyword>
<comment type="subcellular location">
    <subcellularLocation>
        <location evidence="1">Cell membrane</location>
        <topology evidence="1">Peripheral membrane protein</topology>
    </subcellularLocation>
</comment>
<evidence type="ECO:0000256" key="6">
    <source>
        <dbReference type="ARBA" id="ARBA00022519"/>
    </source>
</evidence>
<dbReference type="SMART" id="SM00382">
    <property type="entry name" value="AAA"/>
    <property type="match status" value="1"/>
</dbReference>
<protein>
    <submittedName>
        <fullName evidence="13">ABC transporter ATP-binding protein</fullName>
    </submittedName>
</protein>
<dbReference type="CDD" id="cd03214">
    <property type="entry name" value="ABC_Iron-Siderophores_B12_Hemin"/>
    <property type="match status" value="1"/>
</dbReference>
<evidence type="ECO:0000256" key="4">
    <source>
        <dbReference type="ARBA" id="ARBA00022475"/>
    </source>
</evidence>
<evidence type="ECO:0000256" key="8">
    <source>
        <dbReference type="ARBA" id="ARBA00022840"/>
    </source>
</evidence>
<dbReference type="Gene3D" id="3.40.50.300">
    <property type="entry name" value="P-loop containing nucleotide triphosphate hydrolases"/>
    <property type="match status" value="1"/>
</dbReference>
<sequence length="265" mass="28358">MPDALSALSLTLPAGQLAALVGPNGCGKSTLLKAIMGFVPVRSGSIMLEGISVQRLGRRRMSRLVAYMPQDVICPEYATVGDIVEMAAYGRHGFFGGPDGIDRGRFREALDAMGLRAHAGTAMSILSGGQRQRAWIAMALAQDSSIILLDEPVNHLDMKYQYAVLGLLGTLARDRGKTILLVLHDLNLAAAFADRLVMMKEGGIVTVGAVHRVMTADVIRSVYGVNADVFERNGRWVCLPAVQDSVVLPSCSARPEGRARGRTGL</sequence>
<keyword evidence="9" id="KW-0408">Iron</keyword>